<evidence type="ECO:0000256" key="4">
    <source>
        <dbReference type="ARBA" id="ARBA00022443"/>
    </source>
</evidence>
<dbReference type="GO" id="GO:0007169">
    <property type="term" value="P:cell surface receptor protein tyrosine kinase signaling pathway"/>
    <property type="evidence" value="ECO:0007669"/>
    <property type="project" value="TreeGrafter"/>
</dbReference>
<evidence type="ECO:0000256" key="12">
    <source>
        <dbReference type="ARBA" id="ARBA00071492"/>
    </source>
</evidence>
<evidence type="ECO:0000256" key="6">
    <source>
        <dbReference type="ARBA" id="ARBA00022553"/>
    </source>
</evidence>
<dbReference type="GO" id="GO:0005925">
    <property type="term" value="C:focal adhesion"/>
    <property type="evidence" value="ECO:0007669"/>
    <property type="project" value="UniProtKB-SubCell"/>
</dbReference>
<evidence type="ECO:0000259" key="15">
    <source>
        <dbReference type="PROSITE" id="PS50002"/>
    </source>
</evidence>
<dbReference type="Pfam" id="PF14604">
    <property type="entry name" value="SH3_9"/>
    <property type="match status" value="1"/>
</dbReference>
<dbReference type="InterPro" id="IPR035744">
    <property type="entry name" value="CASS4_SH3"/>
</dbReference>
<evidence type="ECO:0000256" key="5">
    <source>
        <dbReference type="ARBA" id="ARBA00022490"/>
    </source>
</evidence>
<feature type="compositionally biased region" description="Basic and acidic residues" evidence="14">
    <location>
        <begin position="703"/>
        <end position="714"/>
    </location>
</feature>
<dbReference type="GO" id="GO:0016477">
    <property type="term" value="P:cell migration"/>
    <property type="evidence" value="ECO:0007669"/>
    <property type="project" value="TreeGrafter"/>
</dbReference>
<evidence type="ECO:0000256" key="3">
    <source>
        <dbReference type="ARBA" id="ARBA00007848"/>
    </source>
</evidence>
<keyword evidence="7" id="KW-0130">Cell adhesion</keyword>
<proteinExistence type="inferred from homology"/>
<dbReference type="Gene3D" id="1.20.120.230">
    <property type="entry name" value="Alpha-catenin/vinculin-like"/>
    <property type="match status" value="1"/>
</dbReference>
<feature type="compositionally biased region" description="Polar residues" evidence="14">
    <location>
        <begin position="353"/>
        <end position="370"/>
    </location>
</feature>
<dbReference type="SUPFAM" id="SSF50044">
    <property type="entry name" value="SH3-domain"/>
    <property type="match status" value="1"/>
</dbReference>
<comment type="function">
    <text evidence="10">Docking protein that plays a role in tyrosine kinase-based signaling related to cell adhesion and cell spreading. Regulates PTK2/FAK1 activity, focal adhesion integrity, and cell spreading.</text>
</comment>
<evidence type="ECO:0000256" key="1">
    <source>
        <dbReference type="ARBA" id="ARBA00004245"/>
    </source>
</evidence>
<dbReference type="Ensembl" id="ENSLLET00000044057.1">
    <property type="protein sequence ID" value="ENSLLEP00000042363.1"/>
    <property type="gene ID" value="ENSLLEG00000026954.1"/>
</dbReference>
<dbReference type="Pfam" id="PF12026">
    <property type="entry name" value="CAS_C"/>
    <property type="match status" value="1"/>
</dbReference>
<dbReference type="Gene3D" id="2.30.30.40">
    <property type="entry name" value="SH3 Domains"/>
    <property type="match status" value="1"/>
</dbReference>
<keyword evidence="9" id="KW-0206">Cytoskeleton</keyword>
<feature type="compositionally biased region" description="Basic and acidic residues" evidence="14">
    <location>
        <begin position="371"/>
        <end position="381"/>
    </location>
</feature>
<dbReference type="PRINTS" id="PR00452">
    <property type="entry name" value="SH3DOMAIN"/>
</dbReference>
<organism evidence="16 17">
    <name type="scientific">Leptobrachium leishanense</name>
    <name type="common">Leishan spiny toad</name>
    <dbReference type="NCBI Taxonomy" id="445787"/>
    <lineage>
        <taxon>Eukaryota</taxon>
        <taxon>Metazoa</taxon>
        <taxon>Chordata</taxon>
        <taxon>Craniata</taxon>
        <taxon>Vertebrata</taxon>
        <taxon>Euteleostomi</taxon>
        <taxon>Amphibia</taxon>
        <taxon>Batrachia</taxon>
        <taxon>Anura</taxon>
        <taxon>Pelobatoidea</taxon>
        <taxon>Megophryidae</taxon>
        <taxon>Leptobrachium</taxon>
    </lineage>
</organism>
<keyword evidence="4 13" id="KW-0728">SH3 domain</keyword>
<dbReference type="PANTHER" id="PTHR10654">
    <property type="entry name" value="CAS SCAFFOLDING PROTEIN"/>
    <property type="match status" value="1"/>
</dbReference>
<dbReference type="InterPro" id="IPR036028">
    <property type="entry name" value="SH3-like_dom_sf"/>
</dbReference>
<evidence type="ECO:0000256" key="7">
    <source>
        <dbReference type="ARBA" id="ARBA00022889"/>
    </source>
</evidence>
<evidence type="ECO:0000256" key="11">
    <source>
        <dbReference type="ARBA" id="ARBA00064074"/>
    </source>
</evidence>
<dbReference type="Gene3D" id="1.20.120.830">
    <property type="entry name" value="Serine-rich domain"/>
    <property type="match status" value="1"/>
</dbReference>
<feature type="domain" description="SH3" evidence="15">
    <location>
        <begin position="18"/>
        <end position="80"/>
    </location>
</feature>
<dbReference type="InterPro" id="IPR021901">
    <property type="entry name" value="CAS_C"/>
</dbReference>
<dbReference type="GO" id="GO:0005886">
    <property type="term" value="C:plasma membrane"/>
    <property type="evidence" value="ECO:0007669"/>
    <property type="project" value="TreeGrafter"/>
</dbReference>
<accession>A0A8C5QSA7</accession>
<reference evidence="16" key="1">
    <citation type="submission" date="2025-08" db="UniProtKB">
        <authorList>
            <consortium name="Ensembl"/>
        </authorList>
    </citation>
    <scope>IDENTIFICATION</scope>
</reference>
<dbReference type="InterPro" id="IPR014928">
    <property type="entry name" value="Serine_rich_dom"/>
</dbReference>
<feature type="region of interest" description="Disordered" evidence="14">
    <location>
        <begin position="173"/>
        <end position="213"/>
    </location>
</feature>
<dbReference type="GeneTree" id="ENSGT00950000183008"/>
<evidence type="ECO:0000313" key="16">
    <source>
        <dbReference type="Ensembl" id="ENSLLEP00000042363.1"/>
    </source>
</evidence>
<feature type="region of interest" description="Disordered" evidence="14">
    <location>
        <begin position="423"/>
        <end position="462"/>
    </location>
</feature>
<comment type="similarity">
    <text evidence="3">Belongs to the CAS family.</text>
</comment>
<feature type="compositionally biased region" description="Basic and acidic residues" evidence="14">
    <location>
        <begin position="648"/>
        <end position="666"/>
    </location>
</feature>
<comment type="subcellular location">
    <subcellularLocation>
        <location evidence="2">Cell junction</location>
        <location evidence="2">Focal adhesion</location>
    </subcellularLocation>
    <subcellularLocation>
        <location evidence="1">Cytoplasm</location>
        <location evidence="1">Cytoskeleton</location>
    </subcellularLocation>
</comment>
<keyword evidence="6" id="KW-0597">Phosphoprotein</keyword>
<protein>
    <recommendedName>
        <fullName evidence="12">Cas scaffolding protein family member 4</fullName>
    </recommendedName>
</protein>
<keyword evidence="17" id="KW-1185">Reference proteome</keyword>
<comment type="subunit">
    <text evidence="11">Interacts (via SH3 domain) with PTK2/FAK1 (via C-terminus).</text>
</comment>
<reference evidence="16" key="2">
    <citation type="submission" date="2025-09" db="UniProtKB">
        <authorList>
            <consortium name="Ensembl"/>
        </authorList>
    </citation>
    <scope>IDENTIFICATION</scope>
</reference>
<evidence type="ECO:0000256" key="13">
    <source>
        <dbReference type="PROSITE-ProRule" id="PRU00192"/>
    </source>
</evidence>
<feature type="compositionally biased region" description="Polar residues" evidence="14">
    <location>
        <begin position="200"/>
        <end position="213"/>
    </location>
</feature>
<evidence type="ECO:0000256" key="10">
    <source>
        <dbReference type="ARBA" id="ARBA00055892"/>
    </source>
</evidence>
<keyword evidence="5" id="KW-0963">Cytoplasm</keyword>
<evidence type="ECO:0000313" key="17">
    <source>
        <dbReference type="Proteomes" id="UP000694569"/>
    </source>
</evidence>
<dbReference type="InterPro" id="IPR038319">
    <property type="entry name" value="Serine_rich_sf"/>
</dbReference>
<dbReference type="PANTHER" id="PTHR10654:SF19">
    <property type="entry name" value="CAS SCAFFOLDING PROTEIN FAMILY MEMBER 4"/>
    <property type="match status" value="1"/>
</dbReference>
<evidence type="ECO:0000256" key="9">
    <source>
        <dbReference type="ARBA" id="ARBA00023212"/>
    </source>
</evidence>
<feature type="region of interest" description="Disordered" evidence="14">
    <location>
        <begin position="636"/>
        <end position="666"/>
    </location>
</feature>
<feature type="compositionally biased region" description="Low complexity" evidence="14">
    <location>
        <begin position="432"/>
        <end position="460"/>
    </location>
</feature>
<dbReference type="FunFam" id="1.20.120.830:FF:000001">
    <property type="entry name" value="BCAR1 scaffold protein, Cas family member"/>
    <property type="match status" value="1"/>
</dbReference>
<dbReference type="GO" id="GO:0005856">
    <property type="term" value="C:cytoskeleton"/>
    <property type="evidence" value="ECO:0007669"/>
    <property type="project" value="UniProtKB-SubCell"/>
</dbReference>
<dbReference type="GO" id="GO:0005737">
    <property type="term" value="C:cytoplasm"/>
    <property type="evidence" value="ECO:0007669"/>
    <property type="project" value="TreeGrafter"/>
</dbReference>
<name>A0A8C5QSA7_9ANUR</name>
<dbReference type="PROSITE" id="PS50002">
    <property type="entry name" value="SH3"/>
    <property type="match status" value="1"/>
</dbReference>
<dbReference type="FunFam" id="2.30.30.40:FF:000147">
    <property type="entry name" value="Cas scaffold protein family member 4"/>
    <property type="match status" value="1"/>
</dbReference>
<keyword evidence="8" id="KW-0965">Cell junction</keyword>
<evidence type="ECO:0000256" key="2">
    <source>
        <dbReference type="ARBA" id="ARBA00004246"/>
    </source>
</evidence>
<dbReference type="GO" id="GO:0007155">
    <property type="term" value="P:cell adhesion"/>
    <property type="evidence" value="ECO:0007669"/>
    <property type="project" value="UniProtKB-KW"/>
</dbReference>
<dbReference type="InterPro" id="IPR001452">
    <property type="entry name" value="SH3_domain"/>
</dbReference>
<feature type="region of interest" description="Disordered" evidence="14">
    <location>
        <begin position="351"/>
        <end position="399"/>
    </location>
</feature>
<dbReference type="Proteomes" id="UP000694569">
    <property type="component" value="Unplaced"/>
</dbReference>
<gene>
    <name evidence="16" type="primary">CASS4</name>
</gene>
<dbReference type="Pfam" id="PF08824">
    <property type="entry name" value="Serine_rich"/>
    <property type="match status" value="1"/>
</dbReference>
<dbReference type="OrthoDB" id="5983572at2759"/>
<dbReference type="CDD" id="cd12000">
    <property type="entry name" value="SH3_CASS4"/>
    <property type="match status" value="1"/>
</dbReference>
<dbReference type="SMART" id="SM00326">
    <property type="entry name" value="SH3"/>
    <property type="match status" value="1"/>
</dbReference>
<sequence length="850" mass="95432">MSTTKSSVAFFNGIIYREMNMLAKALYDNKAECSDELAFRKGDILTVLEQNIFGSEGWWRCYLHGRQGLAPANRLQVFSATQNEIHFAPTNYGSLRRQQSPQNIYQVPSAPKTENISMYEQMDNLYITPLSPISGEIYQTPVSPKILFEKAIGSTSQHLFTLPRAIRASNPTSISKEELYDTPPSKHCSITSPQDRKTPPNGQSPASPSTDQIKQQIYDIPSSPDTPGRLSVKKATAMNVYAVPPSGILQQKNGNEALSVGPNYNTLPNPRKSEWIYDIPVSPENKNFKDYSQTSTDRQIVYDVPPTRYGPELQCKGDNTNNMSIYDVPPIHKKSASADQTLYDVPAARDSIPIQQNGGNNKWSSSFGRQNSEKVDAKENVYDVPRGLMPPSTQRRKLSSPLPDKCIIYDVPPTLPRNFKLSTNNAEQDRLSVSSSESRTSTLSTASNVSCDSCTSSSSEDSNKERVLEMEVAIKKITQLQERVSSSIASLMIFVSSKWRLQEHMEANLEEIHRAVDSIILSLGLFVDFAQCIKLNAAKLTDSNIQLRINQQLSTLTESFKTLCSHREAINLCNWSLQKLVVNKPHTNPDDLDQFVMVARTIPDDIKRFVSIIIANGKLLFKKQEVVKNTRPRRELLVSQRHQMPTRNETKVLQEPAVKVEESPKERKCQLQRQKALLESDYVHLQKKEEFEKMQTSSSQKQAESKAEPTKKESPTTSPSADTEQKVELAKKIPLSEHCHLYFGALLKAIGVFKGSLSTNQPPEIFITHGKLIIMVGQKLVDQLCQDVKDNESRSDILFRSSELCSLLKNLAMATKTAAMQYPNTAALQELHSRTNELSDYTKLFRSAVQ</sequence>
<dbReference type="InterPro" id="IPR037362">
    <property type="entry name" value="CAS_fam"/>
</dbReference>
<evidence type="ECO:0000256" key="8">
    <source>
        <dbReference type="ARBA" id="ARBA00022949"/>
    </source>
</evidence>
<dbReference type="AlphaFoldDB" id="A0A8C5QSA7"/>
<feature type="region of interest" description="Disordered" evidence="14">
    <location>
        <begin position="691"/>
        <end position="725"/>
    </location>
</feature>
<evidence type="ECO:0000256" key="14">
    <source>
        <dbReference type="SAM" id="MobiDB-lite"/>
    </source>
</evidence>